<dbReference type="GO" id="GO:0004641">
    <property type="term" value="F:phosphoribosylformylglycinamidine cyclo-ligase activity"/>
    <property type="evidence" value="ECO:0007669"/>
    <property type="project" value="UniProtKB-UniRule"/>
</dbReference>
<comment type="similarity">
    <text evidence="3 15">Belongs to the AIR synthase family.</text>
</comment>
<organism evidence="18">
    <name type="scientific">uncultured Rubrobacteraceae bacterium</name>
    <dbReference type="NCBI Taxonomy" id="349277"/>
    <lineage>
        <taxon>Bacteria</taxon>
        <taxon>Bacillati</taxon>
        <taxon>Actinomycetota</taxon>
        <taxon>Rubrobacteria</taxon>
        <taxon>Rubrobacterales</taxon>
        <taxon>Rubrobacteraceae</taxon>
        <taxon>environmental samples</taxon>
    </lineage>
</organism>
<dbReference type="SUPFAM" id="SSF55326">
    <property type="entry name" value="PurM N-terminal domain-like"/>
    <property type="match status" value="1"/>
</dbReference>
<evidence type="ECO:0000256" key="6">
    <source>
        <dbReference type="ARBA" id="ARBA00022490"/>
    </source>
</evidence>
<evidence type="ECO:0000256" key="15">
    <source>
        <dbReference type="HAMAP-Rule" id="MF_00741"/>
    </source>
</evidence>
<evidence type="ECO:0000256" key="14">
    <source>
        <dbReference type="ARBA" id="ARBA00049057"/>
    </source>
</evidence>
<comment type="pathway">
    <text evidence="2 15">Purine metabolism; IMP biosynthesis via de novo pathway; 5-amino-1-(5-phospho-D-ribosyl)imidazole from N(2)-formyl-N(1)-(5-phospho-D-ribosyl)glycinamide: step 2/2.</text>
</comment>
<evidence type="ECO:0000256" key="4">
    <source>
        <dbReference type="ARBA" id="ARBA00013047"/>
    </source>
</evidence>
<dbReference type="PANTHER" id="PTHR10520">
    <property type="entry name" value="TRIFUNCTIONAL PURINE BIOSYNTHETIC PROTEIN ADENOSINE-3-RELATED"/>
    <property type="match status" value="1"/>
</dbReference>
<dbReference type="InterPro" id="IPR036921">
    <property type="entry name" value="PurM-like_N_sf"/>
</dbReference>
<dbReference type="GO" id="GO:0006189">
    <property type="term" value="P:'de novo' IMP biosynthetic process"/>
    <property type="evidence" value="ECO:0007669"/>
    <property type="project" value="UniProtKB-UniRule"/>
</dbReference>
<feature type="domain" description="PurM-like N-terminal" evidence="16">
    <location>
        <begin position="64"/>
        <end position="168"/>
    </location>
</feature>
<keyword evidence="6 15" id="KW-0963">Cytoplasm</keyword>
<protein>
    <recommendedName>
        <fullName evidence="5 15">Phosphoribosylformylglycinamidine cyclo-ligase</fullName>
        <ecNumber evidence="4 15">6.3.3.1</ecNumber>
    </recommendedName>
    <alternativeName>
        <fullName evidence="12 15">AIR synthase</fullName>
    </alternativeName>
    <alternativeName>
        <fullName evidence="13 15">AIRS</fullName>
    </alternativeName>
    <alternativeName>
        <fullName evidence="11 15">Phosphoribosyl-aminoimidazole synthetase</fullName>
    </alternativeName>
</protein>
<dbReference type="GO" id="GO:0005829">
    <property type="term" value="C:cytosol"/>
    <property type="evidence" value="ECO:0007669"/>
    <property type="project" value="TreeGrafter"/>
</dbReference>
<evidence type="ECO:0000256" key="10">
    <source>
        <dbReference type="ARBA" id="ARBA00022840"/>
    </source>
</evidence>
<dbReference type="Pfam" id="PF02769">
    <property type="entry name" value="AIRS_C"/>
    <property type="match status" value="1"/>
</dbReference>
<evidence type="ECO:0000259" key="16">
    <source>
        <dbReference type="Pfam" id="PF00586"/>
    </source>
</evidence>
<dbReference type="Gene3D" id="3.30.1330.10">
    <property type="entry name" value="PurM-like, N-terminal domain"/>
    <property type="match status" value="1"/>
</dbReference>
<dbReference type="HAMAP" id="MF_00741">
    <property type="entry name" value="AIRS"/>
    <property type="match status" value="1"/>
</dbReference>
<dbReference type="NCBIfam" id="TIGR00878">
    <property type="entry name" value="purM"/>
    <property type="match status" value="1"/>
</dbReference>
<keyword evidence="7 15" id="KW-0436">Ligase</keyword>
<dbReference type="GO" id="GO:0004637">
    <property type="term" value="F:phosphoribosylamine-glycine ligase activity"/>
    <property type="evidence" value="ECO:0007669"/>
    <property type="project" value="TreeGrafter"/>
</dbReference>
<dbReference type="GO" id="GO:0046084">
    <property type="term" value="P:adenine biosynthetic process"/>
    <property type="evidence" value="ECO:0007669"/>
    <property type="project" value="TreeGrafter"/>
</dbReference>
<reference evidence="18" key="1">
    <citation type="submission" date="2020-02" db="EMBL/GenBank/DDBJ databases">
        <authorList>
            <person name="Meier V. D."/>
        </authorList>
    </citation>
    <scope>NUCLEOTIDE SEQUENCE</scope>
    <source>
        <strain evidence="18">AVDCRST_MAG28</strain>
    </source>
</reference>
<dbReference type="GO" id="GO:0005524">
    <property type="term" value="F:ATP binding"/>
    <property type="evidence" value="ECO:0007669"/>
    <property type="project" value="UniProtKB-KW"/>
</dbReference>
<dbReference type="FunFam" id="3.90.650.10:FF:000011">
    <property type="entry name" value="Phosphoribosylformylglycinamidine cyclo-ligase"/>
    <property type="match status" value="1"/>
</dbReference>
<evidence type="ECO:0000256" key="9">
    <source>
        <dbReference type="ARBA" id="ARBA00022755"/>
    </source>
</evidence>
<dbReference type="EMBL" id="CADCVE010000001">
    <property type="protein sequence ID" value="CAA9432124.1"/>
    <property type="molecule type" value="Genomic_DNA"/>
</dbReference>
<sequence length="348" mass="36205">MGKHENTSQGGTSRYEAAGVSINRGDEAVDLMRPALEATHGPEVVSYPGGFAGLYALQGFDDPILASSIDGVGTKVLVARALGQYGSIGADIVNHCANDVLATGARPLFFLDYVASGKLEPGSVAGIVRGAAEACGALGIALIGGETAEMPGLYGAGDFDVVGTCVGACERGEAVTGERVEVGDAVIGLPSNGLHTNGYTLAREVVEDAGLSYFETPEGLDRTIGEEYLVPHRAYVSEIMALRESVDVHGMAHITGGGLPGNLPRALGGLGTRLNFAFWEEPPVFGFIRSRGGVAEEEMRRVFNLGVGFCAVVREAESGKALEVLRNVGCEAWRIGEVVEGGDVEFVS</sequence>
<evidence type="ECO:0000256" key="3">
    <source>
        <dbReference type="ARBA" id="ARBA00010280"/>
    </source>
</evidence>
<accession>A0A6J4Q9M7</accession>
<dbReference type="InterPro" id="IPR016188">
    <property type="entry name" value="PurM-like_N"/>
</dbReference>
<evidence type="ECO:0000256" key="11">
    <source>
        <dbReference type="ARBA" id="ARBA00031908"/>
    </source>
</evidence>
<evidence type="ECO:0000256" key="2">
    <source>
        <dbReference type="ARBA" id="ARBA00004686"/>
    </source>
</evidence>
<keyword evidence="8 15" id="KW-0547">Nucleotide-binding</keyword>
<evidence type="ECO:0000313" key="18">
    <source>
        <dbReference type="EMBL" id="CAA9432124.1"/>
    </source>
</evidence>
<evidence type="ECO:0000256" key="5">
    <source>
        <dbReference type="ARBA" id="ARBA00020367"/>
    </source>
</evidence>
<comment type="catalytic activity">
    <reaction evidence="14 15">
        <text>2-formamido-N(1)-(5-O-phospho-beta-D-ribosyl)acetamidine + ATP = 5-amino-1-(5-phospho-beta-D-ribosyl)imidazole + ADP + phosphate + H(+)</text>
        <dbReference type="Rhea" id="RHEA:23032"/>
        <dbReference type="ChEBI" id="CHEBI:15378"/>
        <dbReference type="ChEBI" id="CHEBI:30616"/>
        <dbReference type="ChEBI" id="CHEBI:43474"/>
        <dbReference type="ChEBI" id="CHEBI:137981"/>
        <dbReference type="ChEBI" id="CHEBI:147287"/>
        <dbReference type="ChEBI" id="CHEBI:456216"/>
        <dbReference type="EC" id="6.3.3.1"/>
    </reaction>
</comment>
<dbReference type="EC" id="6.3.3.1" evidence="4 15"/>
<evidence type="ECO:0000259" key="17">
    <source>
        <dbReference type="Pfam" id="PF02769"/>
    </source>
</evidence>
<dbReference type="AlphaFoldDB" id="A0A6J4Q9M7"/>
<gene>
    <name evidence="15" type="primary">purM</name>
    <name evidence="18" type="ORF">AVDCRST_MAG28-1529</name>
</gene>
<dbReference type="UniPathway" id="UPA00074">
    <property type="reaction ID" value="UER00129"/>
</dbReference>
<dbReference type="SUPFAM" id="SSF56042">
    <property type="entry name" value="PurM C-terminal domain-like"/>
    <property type="match status" value="1"/>
</dbReference>
<dbReference type="Pfam" id="PF00586">
    <property type="entry name" value="AIRS"/>
    <property type="match status" value="1"/>
</dbReference>
<evidence type="ECO:0000256" key="1">
    <source>
        <dbReference type="ARBA" id="ARBA00004496"/>
    </source>
</evidence>
<proteinExistence type="inferred from homology"/>
<feature type="domain" description="PurM-like C-terminal" evidence="17">
    <location>
        <begin position="181"/>
        <end position="346"/>
    </location>
</feature>
<evidence type="ECO:0000256" key="13">
    <source>
        <dbReference type="ARBA" id="ARBA00033093"/>
    </source>
</evidence>
<evidence type="ECO:0000256" key="7">
    <source>
        <dbReference type="ARBA" id="ARBA00022598"/>
    </source>
</evidence>
<evidence type="ECO:0000256" key="12">
    <source>
        <dbReference type="ARBA" id="ARBA00032931"/>
    </source>
</evidence>
<keyword evidence="10 15" id="KW-0067">ATP-binding</keyword>
<dbReference type="InterPro" id="IPR004733">
    <property type="entry name" value="PurM_cligase"/>
</dbReference>
<dbReference type="InterPro" id="IPR010918">
    <property type="entry name" value="PurM-like_C_dom"/>
</dbReference>
<name>A0A6J4Q9M7_9ACTN</name>
<keyword evidence="9 15" id="KW-0658">Purine biosynthesis</keyword>
<dbReference type="PANTHER" id="PTHR10520:SF12">
    <property type="entry name" value="TRIFUNCTIONAL PURINE BIOSYNTHETIC PROTEIN ADENOSINE-3"/>
    <property type="match status" value="1"/>
</dbReference>
<evidence type="ECO:0000256" key="8">
    <source>
        <dbReference type="ARBA" id="ARBA00022741"/>
    </source>
</evidence>
<dbReference type="InterPro" id="IPR036676">
    <property type="entry name" value="PurM-like_C_sf"/>
</dbReference>
<comment type="subcellular location">
    <subcellularLocation>
        <location evidence="1 15">Cytoplasm</location>
    </subcellularLocation>
</comment>
<dbReference type="CDD" id="cd02196">
    <property type="entry name" value="PurM"/>
    <property type="match status" value="1"/>
</dbReference>
<dbReference type="Gene3D" id="3.90.650.10">
    <property type="entry name" value="PurM-like C-terminal domain"/>
    <property type="match status" value="1"/>
</dbReference>